<gene>
    <name evidence="1" type="ORF">BSR29_05765</name>
</gene>
<keyword evidence="2" id="KW-1185">Reference proteome</keyword>
<sequence length="70" mass="6981">MKRGGTISGIAARAGVSETFVKVFVDQLQRGGAAAHANSLCASGLGGCGPDGAVTVEARLHCAACPLLRK</sequence>
<protein>
    <submittedName>
        <fullName evidence="1">Uncharacterized protein</fullName>
    </submittedName>
</protein>
<evidence type="ECO:0000313" key="1">
    <source>
        <dbReference type="EMBL" id="OKL47985.1"/>
    </source>
</evidence>
<dbReference type="STRING" id="1921764.BSR28_05635"/>
<reference evidence="1 2" key="1">
    <citation type="submission" date="2016-11" db="EMBL/GenBank/DDBJ databases">
        <title>Actinomyces gypaetusis sp. nov. isolated from the vulture Gypaetus barbatus in Qinghai Tibet Plateau China.</title>
        <authorList>
            <person name="Meng X."/>
        </authorList>
    </citation>
    <scope>NUCLEOTIDE SEQUENCE [LARGE SCALE GENOMIC DNA]</scope>
    <source>
        <strain evidence="1 2">VUL4_2</strain>
    </source>
</reference>
<name>A0A1Q5PLP9_9ACTO</name>
<dbReference type="EMBL" id="MQSV01000003">
    <property type="protein sequence ID" value="OKL47985.1"/>
    <property type="molecule type" value="Genomic_DNA"/>
</dbReference>
<dbReference type="AlphaFoldDB" id="A0A1Q5PLP9"/>
<dbReference type="Proteomes" id="UP000186785">
    <property type="component" value="Unassembled WGS sequence"/>
</dbReference>
<evidence type="ECO:0000313" key="2">
    <source>
        <dbReference type="Proteomes" id="UP000186785"/>
    </source>
</evidence>
<accession>A0A1Q5PLP9</accession>
<comment type="caution">
    <text evidence="1">The sequence shown here is derived from an EMBL/GenBank/DDBJ whole genome shotgun (WGS) entry which is preliminary data.</text>
</comment>
<proteinExistence type="predicted"/>
<organism evidence="1 2">
    <name type="scientific">Boudabousia liubingyangii</name>
    <dbReference type="NCBI Taxonomy" id="1921764"/>
    <lineage>
        <taxon>Bacteria</taxon>
        <taxon>Bacillati</taxon>
        <taxon>Actinomycetota</taxon>
        <taxon>Actinomycetes</taxon>
        <taxon>Actinomycetales</taxon>
        <taxon>Actinomycetaceae</taxon>
        <taxon>Boudabousia</taxon>
    </lineage>
</organism>